<dbReference type="EC" id="2.5.1.-" evidence="2"/>
<comment type="cofactor">
    <cofactor evidence="2">
        <name>Mg(2+)</name>
        <dbReference type="ChEBI" id="CHEBI:18420"/>
    </cofactor>
    <text evidence="2">Binds 2 magnesium ions per subunit.</text>
</comment>
<reference evidence="5" key="2">
    <citation type="submission" date="2010-04" db="EMBL/GenBank/DDBJ databases">
        <title>Genome sequence of Salinibacter ruber M8.</title>
        <authorList>
            <consortium name="Genoscope"/>
        </authorList>
    </citation>
    <scope>NUCLEOTIDE SEQUENCE [LARGE SCALE GENOMIC DNA]</scope>
    <source>
        <strain evidence="5">M8</strain>
    </source>
</reference>
<feature type="active site" evidence="2">
    <location>
        <position position="80"/>
    </location>
</feature>
<accession>D5HAC1</accession>
<dbReference type="InterPro" id="IPR018520">
    <property type="entry name" value="UPP_synth-like_CS"/>
</dbReference>
<keyword evidence="2" id="KW-0479">Metal-binding</keyword>
<keyword evidence="2" id="KW-0460">Magnesium</keyword>
<dbReference type="InterPro" id="IPR036424">
    <property type="entry name" value="UPP_synth-like_sf"/>
</dbReference>
<dbReference type="InterPro" id="IPR001441">
    <property type="entry name" value="UPP_synth-like"/>
</dbReference>
<feature type="binding site" evidence="2">
    <location>
        <position position="129"/>
    </location>
    <ligand>
        <name>substrate</name>
    </ligand>
</feature>
<proteinExistence type="inferred from homology"/>
<gene>
    <name evidence="4" type="primary">uppS</name>
    <name evidence="4" type="ordered locus">SRM_02055</name>
</gene>
<evidence type="ECO:0000256" key="3">
    <source>
        <dbReference type="SAM" id="MobiDB-lite"/>
    </source>
</evidence>
<dbReference type="Gene3D" id="3.40.1180.10">
    <property type="entry name" value="Decaprenyl diphosphate synthase-like"/>
    <property type="match status" value="1"/>
</dbReference>
<dbReference type="EMBL" id="FP565814">
    <property type="protein sequence ID" value="CBH24976.1"/>
    <property type="molecule type" value="Genomic_DNA"/>
</dbReference>
<dbReference type="GO" id="GO:0016094">
    <property type="term" value="P:polyprenol biosynthetic process"/>
    <property type="evidence" value="ECO:0007669"/>
    <property type="project" value="TreeGrafter"/>
</dbReference>
<feature type="binding site" evidence="2">
    <location>
        <begin position="125"/>
        <end position="127"/>
    </location>
    <ligand>
        <name>substrate</name>
    </ligand>
</feature>
<dbReference type="Proteomes" id="UP000000933">
    <property type="component" value="Chromosome"/>
</dbReference>
<organism evidence="4 5">
    <name type="scientific">Salinibacter ruber (strain M8)</name>
    <dbReference type="NCBI Taxonomy" id="761659"/>
    <lineage>
        <taxon>Bacteria</taxon>
        <taxon>Pseudomonadati</taxon>
        <taxon>Rhodothermota</taxon>
        <taxon>Rhodothermia</taxon>
        <taxon>Rhodothermales</taxon>
        <taxon>Salinibacteraceae</taxon>
        <taxon>Salinibacter</taxon>
    </lineage>
</organism>
<dbReference type="NCBIfam" id="TIGR00055">
    <property type="entry name" value="uppS"/>
    <property type="match status" value="1"/>
</dbReference>
<evidence type="ECO:0000256" key="1">
    <source>
        <dbReference type="ARBA" id="ARBA00022679"/>
    </source>
</evidence>
<dbReference type="PANTHER" id="PTHR10291">
    <property type="entry name" value="DEHYDRODOLICHYL DIPHOSPHATE SYNTHASE FAMILY MEMBER"/>
    <property type="match status" value="1"/>
</dbReference>
<evidence type="ECO:0000313" key="4">
    <source>
        <dbReference type="EMBL" id="CBH24976.1"/>
    </source>
</evidence>
<dbReference type="PANTHER" id="PTHR10291:SF0">
    <property type="entry name" value="DEHYDRODOLICHYL DIPHOSPHATE SYNTHASE 2"/>
    <property type="match status" value="1"/>
</dbReference>
<dbReference type="PROSITE" id="PS01066">
    <property type="entry name" value="UPP_SYNTHASE"/>
    <property type="match status" value="1"/>
</dbReference>
<dbReference type="SUPFAM" id="SSF64005">
    <property type="entry name" value="Undecaprenyl diphosphate synthase"/>
    <property type="match status" value="1"/>
</dbReference>
<feature type="active site" description="Proton acceptor" evidence="2">
    <location>
        <position position="128"/>
    </location>
</feature>
<feature type="binding site" evidence="2">
    <location>
        <position position="267"/>
    </location>
    <ligand>
        <name>Mg(2+)</name>
        <dbReference type="ChEBI" id="CHEBI:18420"/>
    </ligand>
</feature>
<dbReference type="PATRIC" id="fig|761659.10.peg.2234"/>
<dbReference type="HAMAP" id="MF_01139">
    <property type="entry name" value="ISPT"/>
    <property type="match status" value="1"/>
</dbReference>
<protein>
    <recommendedName>
        <fullName evidence="2">Isoprenyl transferase</fullName>
        <ecNumber evidence="2">2.5.1.-</ecNumber>
    </recommendedName>
</protein>
<feature type="binding site" evidence="2">
    <location>
        <position position="80"/>
    </location>
    <ligand>
        <name>Mg(2+)</name>
        <dbReference type="ChEBI" id="CHEBI:18420"/>
    </ligand>
</feature>
<dbReference type="HOGENOM" id="CLU_038505_1_2_10"/>
<feature type="binding site" evidence="2">
    <location>
        <position position="248"/>
    </location>
    <ligand>
        <name>substrate</name>
    </ligand>
</feature>
<name>D5HAC1_SALRM</name>
<dbReference type="KEGG" id="srm:SRM_02055"/>
<comment type="similarity">
    <text evidence="2">Belongs to the UPP synthase family.</text>
</comment>
<keyword evidence="1 2" id="KW-0808">Transferase</keyword>
<feature type="compositionally biased region" description="Polar residues" evidence="3">
    <location>
        <begin position="37"/>
        <end position="49"/>
    </location>
</feature>
<dbReference type="AlphaFoldDB" id="D5HAC1"/>
<dbReference type="GO" id="GO:0045547">
    <property type="term" value="F:ditrans,polycis-polyprenyl diphosphate synthase [(2E,6E)-farnesyl diphosphate specific] activity"/>
    <property type="evidence" value="ECO:0007669"/>
    <property type="project" value="TreeGrafter"/>
</dbReference>
<evidence type="ECO:0000256" key="2">
    <source>
        <dbReference type="HAMAP-Rule" id="MF_01139"/>
    </source>
</evidence>
<dbReference type="CDD" id="cd00475">
    <property type="entry name" value="Cis_IPPS"/>
    <property type="match status" value="1"/>
</dbReference>
<feature type="binding site" evidence="2">
    <location>
        <position position="85"/>
    </location>
    <ligand>
        <name>substrate</name>
    </ligand>
</feature>
<comment type="subunit">
    <text evidence="2">Homodimer.</text>
</comment>
<feature type="binding site" evidence="2">
    <location>
        <begin position="81"/>
        <end position="84"/>
    </location>
    <ligand>
        <name>substrate</name>
    </ligand>
</feature>
<feature type="region of interest" description="Disordered" evidence="3">
    <location>
        <begin position="30"/>
        <end position="65"/>
    </location>
</feature>
<feature type="binding site" evidence="2">
    <location>
        <position position="93"/>
    </location>
    <ligand>
        <name>substrate</name>
    </ligand>
</feature>
<dbReference type="GO" id="GO:0000287">
    <property type="term" value="F:magnesium ion binding"/>
    <property type="evidence" value="ECO:0007669"/>
    <property type="project" value="UniProtKB-UniRule"/>
</dbReference>
<reference evidence="4 5" key="1">
    <citation type="journal article" date="2010" name="ISME J.">
        <title>Fine-scale evolution: genomic, phenotypic and ecological differentiation in two coexisting Salinibacter ruber strains.</title>
        <authorList>
            <person name="Pena A."/>
            <person name="Teeling H."/>
            <person name="Huerta-Cepas J."/>
            <person name="Santos F."/>
            <person name="Yarza P."/>
            <person name="Brito-Echeverria J."/>
            <person name="Lucio M."/>
            <person name="Schmitt-Kopplin P."/>
            <person name="Meseguer I."/>
            <person name="Schenowitz C."/>
            <person name="Dossat C."/>
            <person name="Barbe V."/>
            <person name="Dopazo J."/>
            <person name="Rossello-Mora R."/>
            <person name="Schuler M."/>
            <person name="Glockner F.O."/>
            <person name="Amann R."/>
            <person name="Gabaldon T."/>
            <person name="Anton J."/>
        </authorList>
    </citation>
    <scope>NUCLEOTIDE SEQUENCE [LARGE SCALE GENOMIC DNA]</scope>
    <source>
        <strain evidence="4 5">M8</strain>
    </source>
</reference>
<feature type="binding site" evidence="2">
    <location>
        <position position="97"/>
    </location>
    <ligand>
        <name>substrate</name>
    </ligand>
</feature>
<comment type="function">
    <text evidence="2">Catalyzes the condensation of isopentenyl diphosphate (IPP) with allylic pyrophosphates generating different type of terpenoids.</text>
</comment>
<evidence type="ECO:0000313" key="5">
    <source>
        <dbReference type="Proteomes" id="UP000000933"/>
    </source>
</evidence>
<dbReference type="FunFam" id="3.40.1180.10:FF:000001">
    <property type="entry name" value="(2E,6E)-farnesyl-diphosphate-specific ditrans,polycis-undecaprenyl-diphosphate synthase"/>
    <property type="match status" value="1"/>
</dbReference>
<feature type="binding site" evidence="2">
    <location>
        <begin position="254"/>
        <end position="256"/>
    </location>
    <ligand>
        <name>substrate</name>
    </ligand>
</feature>
<feature type="binding site" evidence="2">
    <location>
        <position position="131"/>
    </location>
    <ligand>
        <name>substrate</name>
    </ligand>
</feature>
<sequence>MTFEVAPRRLPPCCTSQNRGECVPHRAYIRTERRSPMASSRHPSANGSAQCEAAELSDEQRQRALRDRGELPAHVACIMDGNGRWAQERGEARVVGHHEGVTSVRDVTEACAELGIDYLTLYTFSTENWERPDAEINALMELLVQTVKEERDTLMENGVRLQTIGDLSELPGSCQDALRQTKRDTAENDRMTLTLALSYSGRWEIVRAARALATKVEEGECSPDDIDAALFEEQLDTSGMPDPDLLVRTGGEFRLSNFLLWQSAYTEFYITDEFWPAFRRPQLYASIRSYQDRDRRFGRIERASADDPGPGT</sequence>
<dbReference type="NCBIfam" id="NF011405">
    <property type="entry name" value="PRK14830.1"/>
    <property type="match status" value="1"/>
</dbReference>
<dbReference type="Pfam" id="PF01255">
    <property type="entry name" value="Prenyltransf"/>
    <property type="match status" value="1"/>
</dbReference>